<keyword evidence="6" id="KW-0067">ATP-binding</keyword>
<dbReference type="SMART" id="SM00382">
    <property type="entry name" value="AAA"/>
    <property type="match status" value="2"/>
</dbReference>
<evidence type="ECO:0000256" key="4">
    <source>
        <dbReference type="ARBA" id="ARBA00022692"/>
    </source>
</evidence>
<dbReference type="InterPro" id="IPR013525">
    <property type="entry name" value="ABC2_TM"/>
</dbReference>
<dbReference type="EMBL" id="CM017877">
    <property type="protein sequence ID" value="KAG1347126.1"/>
    <property type="molecule type" value="Genomic_DNA"/>
</dbReference>
<evidence type="ECO:0000256" key="3">
    <source>
        <dbReference type="ARBA" id="ARBA00022448"/>
    </source>
</evidence>
<keyword evidence="4 9" id="KW-0812">Transmembrane</keyword>
<dbReference type="InterPro" id="IPR003593">
    <property type="entry name" value="AAA+_ATPase"/>
</dbReference>
<feature type="transmembrane region" description="Helical" evidence="9">
    <location>
        <begin position="643"/>
        <end position="664"/>
    </location>
</feature>
<dbReference type="AlphaFoldDB" id="A0A8K0IBD2"/>
<evidence type="ECO:0000256" key="2">
    <source>
        <dbReference type="ARBA" id="ARBA00005814"/>
    </source>
</evidence>
<evidence type="ECO:0000259" key="10">
    <source>
        <dbReference type="PROSITE" id="PS50893"/>
    </source>
</evidence>
<comment type="subcellular location">
    <subcellularLocation>
        <location evidence="1">Membrane</location>
        <topology evidence="1">Multi-pass membrane protein</topology>
    </subcellularLocation>
</comment>
<keyword evidence="12" id="KW-1185">Reference proteome</keyword>
<dbReference type="PROSITE" id="PS50893">
    <property type="entry name" value="ABC_TRANSPORTER_2"/>
    <property type="match status" value="2"/>
</dbReference>
<dbReference type="GO" id="GO:0005524">
    <property type="term" value="F:ATP binding"/>
    <property type="evidence" value="ECO:0007669"/>
    <property type="project" value="UniProtKB-KW"/>
</dbReference>
<accession>A0A8K0IBD2</accession>
<feature type="transmembrane region" description="Helical" evidence="9">
    <location>
        <begin position="753"/>
        <end position="770"/>
    </location>
</feature>
<dbReference type="InterPro" id="IPR043926">
    <property type="entry name" value="ABCG_dom"/>
</dbReference>
<keyword evidence="7 9" id="KW-1133">Transmembrane helix</keyword>
<dbReference type="Proteomes" id="UP000797356">
    <property type="component" value="Chromosome 6"/>
</dbReference>
<keyword evidence="5" id="KW-0547">Nucleotide-binding</keyword>
<proteinExistence type="inferred from homology"/>
<keyword evidence="3" id="KW-0813">Transport</keyword>
<evidence type="ECO:0000256" key="9">
    <source>
        <dbReference type="SAM" id="Phobius"/>
    </source>
</evidence>
<keyword evidence="8 9" id="KW-0472">Membrane</keyword>
<dbReference type="GO" id="GO:0016887">
    <property type="term" value="F:ATP hydrolysis activity"/>
    <property type="evidence" value="ECO:0007669"/>
    <property type="project" value="InterPro"/>
</dbReference>
<dbReference type="InterPro" id="IPR017871">
    <property type="entry name" value="ABC_transporter-like_CS"/>
</dbReference>
<evidence type="ECO:0000256" key="6">
    <source>
        <dbReference type="ARBA" id="ARBA00022840"/>
    </source>
</evidence>
<dbReference type="PANTHER" id="PTHR48041">
    <property type="entry name" value="ABC TRANSPORTER G FAMILY MEMBER 28"/>
    <property type="match status" value="1"/>
</dbReference>
<sequence>MRNPTKTGSPFEDVVYKIKAKANGSKKGEKAILKGVSGAVLPGEMLAMIGPSGSGKTTLLTALGGRLARPGRRLSGSITYNGRPFSNSLRRNMGFVNQDDILYPHLTVSETLLYTALLRLPRTLSRDEKAAQAEAVMAELGLLGCRNSMIGGSLVRGISGGERKRVSIGQELLINPSLLLLDEPTSGLDSTIAGRIVTTIADLTRGARTVLMTIHQPSSRIFYMFHKILLLCDGHTIYFGKGSDAMNYFASIGYAPAVPMNPADFLLDLANELFEDVVYKIKAKANGSKKGEKAILKGVSGAVLPGEMLAMIGPSGSGKTTLLTALGGRLARPGRRLSGSITYNGRPFSNSLRRNMGFVNQDDILYPHLTVSETLLYTALLRLPRTLSRDEKAAQAEAVMAELGLLGCRNSMIGGSLVRGISGGERKRVSIGQELLINPSLLLLDEPTSGLDSTIAGRIVTTIADLTRGARTVLMTIHQPSSRIFYMFHKILLLCDGHTIYFGKGSDAMNYFASIGYAPAVPMNPADFLLDLANGLAPDETLENRAALKETLFSAYSDHLHDQIIGELREVGREFKESEPHKTTNEWCTTWWEQFSVLLRRDMKERKHQAFSGLQVAQILVTAFLGGFMWFGSGGHVQDQMGLLYFVLGFWSFYPAFQAIFTFPQERTMLTKERVSGMYRLSSYYVARMVGDLPMELILPIVFLTITYWLGGLKRTASSFFITLSVMLLEVLIAQGLGFALGAMVMDLKASTTLASVILLSFMLAGGYFVQHVPRFIAWIKYISYTYYTFKIQISAQFFPGETYQCSAGRTCRIEDVPMVSAVGFDHRGLAVGVLFMMLIIFRVAAYVALMRIGRIK</sequence>
<comment type="similarity">
    <text evidence="2">Belongs to the ABC transporter superfamily. ABCG family. Eye pigment precursor importer (TC 3.A.1.204) subfamily.</text>
</comment>
<comment type="caution">
    <text evidence="11">The sequence shown here is derived from an EMBL/GenBank/DDBJ whole genome shotgun (WGS) entry which is preliminary data.</text>
</comment>
<evidence type="ECO:0000256" key="7">
    <source>
        <dbReference type="ARBA" id="ARBA00022989"/>
    </source>
</evidence>
<dbReference type="InterPro" id="IPR050352">
    <property type="entry name" value="ABCG_transporters"/>
</dbReference>
<dbReference type="Pfam" id="PF01061">
    <property type="entry name" value="ABC2_membrane"/>
    <property type="match status" value="1"/>
</dbReference>
<feature type="domain" description="ABC transporter" evidence="10">
    <location>
        <begin position="9"/>
        <end position="258"/>
    </location>
</feature>
<dbReference type="PANTHER" id="PTHR48041:SF22">
    <property type="entry name" value="ABC TRANSPORTER G FAMILY MEMBER 9"/>
    <property type="match status" value="1"/>
</dbReference>
<dbReference type="GO" id="GO:0140359">
    <property type="term" value="F:ABC-type transporter activity"/>
    <property type="evidence" value="ECO:0007669"/>
    <property type="project" value="InterPro"/>
</dbReference>
<protein>
    <submittedName>
        <fullName evidence="11">Putative ABC transporter G family member 14</fullName>
    </submittedName>
</protein>
<feature type="domain" description="ABC transporter" evidence="10">
    <location>
        <begin position="272"/>
        <end position="521"/>
    </location>
</feature>
<feature type="transmembrane region" description="Helical" evidence="9">
    <location>
        <begin position="829"/>
        <end position="850"/>
    </location>
</feature>
<dbReference type="InterPro" id="IPR003439">
    <property type="entry name" value="ABC_transporter-like_ATP-bd"/>
</dbReference>
<feature type="transmembrane region" description="Helical" evidence="9">
    <location>
        <begin position="685"/>
        <end position="711"/>
    </location>
</feature>
<dbReference type="SUPFAM" id="SSF52540">
    <property type="entry name" value="P-loop containing nucleoside triphosphate hydrolases"/>
    <property type="match status" value="2"/>
</dbReference>
<dbReference type="FunFam" id="3.40.50.300:FF:000337">
    <property type="entry name" value="ABC transporter G family member 22"/>
    <property type="match status" value="2"/>
</dbReference>
<dbReference type="PROSITE" id="PS00211">
    <property type="entry name" value="ABC_TRANSPORTER_1"/>
    <property type="match status" value="2"/>
</dbReference>
<evidence type="ECO:0000256" key="8">
    <source>
        <dbReference type="ARBA" id="ARBA00023136"/>
    </source>
</evidence>
<reference evidence="11" key="1">
    <citation type="journal article" date="2017" name="Gigascience">
        <title>The genome draft of coconut (Cocos nucifera).</title>
        <authorList>
            <person name="Xiao Y."/>
            <person name="Xu P."/>
            <person name="Fan H."/>
            <person name="Baudouin L."/>
            <person name="Xia W."/>
            <person name="Bocs S."/>
            <person name="Xu J."/>
            <person name="Li Q."/>
            <person name="Guo A."/>
            <person name="Zhou L."/>
            <person name="Li J."/>
            <person name="Wu Y."/>
            <person name="Ma Z."/>
            <person name="Armero A."/>
            <person name="Issali A.E."/>
            <person name="Liu N."/>
            <person name="Peng M."/>
            <person name="Yang Y."/>
        </authorList>
    </citation>
    <scope>NUCLEOTIDE SEQUENCE</scope>
    <source>
        <tissue evidence="11">Spear leaf of Hainan Tall coconut</tissue>
    </source>
</reference>
<evidence type="ECO:0000313" key="11">
    <source>
        <dbReference type="EMBL" id="KAG1347126.1"/>
    </source>
</evidence>
<dbReference type="Pfam" id="PF00005">
    <property type="entry name" value="ABC_tran"/>
    <property type="match status" value="2"/>
</dbReference>
<dbReference type="OrthoDB" id="620737at2759"/>
<reference evidence="11" key="2">
    <citation type="submission" date="2019-07" db="EMBL/GenBank/DDBJ databases">
        <authorList>
            <person name="Yang Y."/>
            <person name="Bocs S."/>
            <person name="Baudouin L."/>
        </authorList>
    </citation>
    <scope>NUCLEOTIDE SEQUENCE</scope>
    <source>
        <tissue evidence="11">Spear leaf of Hainan Tall coconut</tissue>
    </source>
</reference>
<organism evidence="11 12">
    <name type="scientific">Cocos nucifera</name>
    <name type="common">Coconut palm</name>
    <dbReference type="NCBI Taxonomy" id="13894"/>
    <lineage>
        <taxon>Eukaryota</taxon>
        <taxon>Viridiplantae</taxon>
        <taxon>Streptophyta</taxon>
        <taxon>Embryophyta</taxon>
        <taxon>Tracheophyta</taxon>
        <taxon>Spermatophyta</taxon>
        <taxon>Magnoliopsida</taxon>
        <taxon>Liliopsida</taxon>
        <taxon>Arecaceae</taxon>
        <taxon>Arecoideae</taxon>
        <taxon>Cocoseae</taxon>
        <taxon>Attaleinae</taxon>
        <taxon>Cocos</taxon>
    </lineage>
</organism>
<dbReference type="Pfam" id="PF19055">
    <property type="entry name" value="ABC2_membrane_7"/>
    <property type="match status" value="2"/>
</dbReference>
<gene>
    <name evidence="11" type="ORF">COCNU_06G009550</name>
</gene>
<feature type="transmembrane region" description="Helical" evidence="9">
    <location>
        <begin position="717"/>
        <end position="741"/>
    </location>
</feature>
<name>A0A8K0IBD2_COCNU</name>
<dbReference type="GO" id="GO:0005886">
    <property type="term" value="C:plasma membrane"/>
    <property type="evidence" value="ECO:0007669"/>
    <property type="project" value="TreeGrafter"/>
</dbReference>
<dbReference type="Gene3D" id="3.40.50.300">
    <property type="entry name" value="P-loop containing nucleotide triphosphate hydrolases"/>
    <property type="match status" value="2"/>
</dbReference>
<feature type="transmembrane region" description="Helical" evidence="9">
    <location>
        <begin position="610"/>
        <end position="631"/>
    </location>
</feature>
<dbReference type="InterPro" id="IPR027417">
    <property type="entry name" value="P-loop_NTPase"/>
</dbReference>
<evidence type="ECO:0000256" key="5">
    <source>
        <dbReference type="ARBA" id="ARBA00022741"/>
    </source>
</evidence>
<evidence type="ECO:0000256" key="1">
    <source>
        <dbReference type="ARBA" id="ARBA00004141"/>
    </source>
</evidence>
<evidence type="ECO:0000313" key="12">
    <source>
        <dbReference type="Proteomes" id="UP000797356"/>
    </source>
</evidence>